<gene>
    <name evidence="1" type="ORF">I4F81_004191</name>
</gene>
<evidence type="ECO:0000313" key="2">
    <source>
        <dbReference type="Proteomes" id="UP000798662"/>
    </source>
</evidence>
<dbReference type="EMBL" id="CM020618">
    <property type="protein sequence ID" value="KAK1861608.1"/>
    <property type="molecule type" value="Genomic_DNA"/>
</dbReference>
<dbReference type="Proteomes" id="UP000798662">
    <property type="component" value="Chromosome 1"/>
</dbReference>
<accession>A0ACC3BUM0</accession>
<keyword evidence="2" id="KW-1185">Reference proteome</keyword>
<organism evidence="1 2">
    <name type="scientific">Pyropia yezoensis</name>
    <name type="common">Susabi-nori</name>
    <name type="synonym">Porphyra yezoensis</name>
    <dbReference type="NCBI Taxonomy" id="2788"/>
    <lineage>
        <taxon>Eukaryota</taxon>
        <taxon>Rhodophyta</taxon>
        <taxon>Bangiophyceae</taxon>
        <taxon>Bangiales</taxon>
        <taxon>Bangiaceae</taxon>
        <taxon>Pyropia</taxon>
    </lineage>
</organism>
<evidence type="ECO:0000313" key="1">
    <source>
        <dbReference type="EMBL" id="KAK1861608.1"/>
    </source>
</evidence>
<reference evidence="1" key="1">
    <citation type="submission" date="2019-11" db="EMBL/GenBank/DDBJ databases">
        <title>Nori genome reveals adaptations in red seaweeds to the harsh intertidal environment.</title>
        <authorList>
            <person name="Wang D."/>
            <person name="Mao Y."/>
        </authorList>
    </citation>
    <scope>NUCLEOTIDE SEQUENCE</scope>
    <source>
        <tissue evidence="1">Gametophyte</tissue>
    </source>
</reference>
<sequence>MGPSFLDDVPMWPMKARGFVVGAAQGTGDIAAATDEELHWELPRHMQVPALAIADEEQENQCNMSDPAATSLTVGGALAHVGWSSEDDLDAGLPKRGPMEDEFSRAGIYAALIGHPSIRGYNLPAGLGTSGAYSIYPRPYLVRSDTELVGAFPENSNAHREATAICTTRACLGVIINGLMELEKSICRGTVKPDDLGDHVATWRTAVYQLLASKSASYDILLYLRRYKTFGHNLYRDLFLNRGAGRDSPAVPRYNVRVAADRAGTA</sequence>
<protein>
    <submittedName>
        <fullName evidence="1">Uncharacterized protein</fullName>
    </submittedName>
</protein>
<proteinExistence type="predicted"/>
<name>A0ACC3BUM0_PYRYE</name>
<comment type="caution">
    <text evidence="1">The sequence shown here is derived from an EMBL/GenBank/DDBJ whole genome shotgun (WGS) entry which is preliminary data.</text>
</comment>